<gene>
    <name evidence="1" type="ORF">MmonteBS_36330</name>
    <name evidence="2" type="ORF">NJB18185_12870</name>
</gene>
<protein>
    <submittedName>
        <fullName evidence="2">Uncharacterized protein</fullName>
    </submittedName>
</protein>
<organism evidence="2 4">
    <name type="scientific">Mycobacterium montefiorense</name>
    <dbReference type="NCBI Taxonomy" id="154654"/>
    <lineage>
        <taxon>Bacteria</taxon>
        <taxon>Bacillati</taxon>
        <taxon>Actinomycetota</taxon>
        <taxon>Actinomycetes</taxon>
        <taxon>Mycobacteriales</taxon>
        <taxon>Mycobacteriaceae</taxon>
        <taxon>Mycobacterium</taxon>
        <taxon>Mycobacterium simiae complex</taxon>
    </lineage>
</organism>
<reference evidence="2" key="4">
    <citation type="submission" date="2022-04" db="EMBL/GenBank/DDBJ databases">
        <authorList>
            <person name="Komine T."/>
            <person name="Fukano H."/>
            <person name="Wada S."/>
        </authorList>
    </citation>
    <scope>NUCLEOTIDE SEQUENCE</scope>
    <source>
        <strain evidence="2">NJB18185</strain>
    </source>
</reference>
<evidence type="ECO:0000313" key="1">
    <source>
        <dbReference type="EMBL" id="GBG39261.1"/>
    </source>
</evidence>
<dbReference type="Proteomes" id="UP000245060">
    <property type="component" value="Unassembled WGS sequence"/>
</dbReference>
<comment type="caution">
    <text evidence="2">The sequence shown here is derived from an EMBL/GenBank/DDBJ whole genome shotgun (WGS) entry which is preliminary data.</text>
</comment>
<reference evidence="2" key="3">
    <citation type="journal article" date="2022" name="Microbiol. Resour. Announc.">
        <title>Draft Genome Sequences of Eight Mycobacterium montefiorense Strains Isolated from Salamanders in Captivity.</title>
        <authorList>
            <person name="Komine T."/>
            <person name="Ihara H."/>
            <person name="Fukano H."/>
            <person name="Hoshino Y."/>
            <person name="Kurata O."/>
            <person name="Wada S."/>
        </authorList>
    </citation>
    <scope>NUCLEOTIDE SEQUENCE</scope>
    <source>
        <strain evidence="2">NJB18185</strain>
    </source>
</reference>
<evidence type="ECO:0000313" key="4">
    <source>
        <dbReference type="Proteomes" id="UP001139505"/>
    </source>
</evidence>
<evidence type="ECO:0000313" key="3">
    <source>
        <dbReference type="Proteomes" id="UP000245060"/>
    </source>
</evidence>
<reference evidence="3" key="2">
    <citation type="submission" date="2018-04" db="EMBL/GenBank/DDBJ databases">
        <title>Draft genome sequence of Mycobacterium montefiorense isolated from Japanese black salamander.</title>
        <authorList>
            <person name="Fukano H."/>
            <person name="Yoshida M."/>
            <person name="Shimizu A."/>
            <person name="Iwao H."/>
            <person name="Kurata O."/>
            <person name="Katayama Y."/>
            <person name="Omatsu T."/>
            <person name="Mizutani T."/>
            <person name="Wada S."/>
            <person name="Hoshino Y."/>
        </authorList>
    </citation>
    <scope>NUCLEOTIDE SEQUENCE [LARGE SCALE GENOMIC DNA]</scope>
    <source>
        <strain evidence="3">BS</strain>
    </source>
</reference>
<sequence length="80" mass="8727">MAGENEDLLADWARRSPNDRTTRVIAGQFGETGQQLVAVTTDDNGPVLEGRPAGQRPRHVGKVKPLIASYLRGQASRLRC</sequence>
<reference evidence="1" key="1">
    <citation type="journal article" date="2018" name="Genome Announc.">
        <title>Draft Genome Sequence of Mycobacterium montefiorense Isolated from Japanese Black Salamander (Hynobius nigrescens).</title>
        <authorList>
            <person name="Fukano H."/>
            <person name="Yoshida M."/>
            <person name="Shimizu A."/>
            <person name="Iwao H."/>
            <person name="Katayama Y."/>
            <person name="Omatsu T."/>
            <person name="Mizutani T."/>
            <person name="Kurata O."/>
            <person name="Wada S."/>
            <person name="Hoshino Y."/>
        </authorList>
    </citation>
    <scope>NUCLEOTIDE SEQUENCE</scope>
    <source>
        <strain evidence="1">BS</strain>
    </source>
</reference>
<dbReference type="AlphaFoldDB" id="A0AA37PL77"/>
<keyword evidence="3" id="KW-1185">Reference proteome</keyword>
<dbReference type="Proteomes" id="UP001139505">
    <property type="component" value="Unassembled WGS sequence"/>
</dbReference>
<accession>A0AA37PL77</accession>
<dbReference type="EMBL" id="BFCH01000018">
    <property type="protein sequence ID" value="GBG39261.1"/>
    <property type="molecule type" value="Genomic_DNA"/>
</dbReference>
<proteinExistence type="predicted"/>
<evidence type="ECO:0000313" key="2">
    <source>
        <dbReference type="EMBL" id="GKU71511.1"/>
    </source>
</evidence>
<name>A0AA37PL77_9MYCO</name>
<dbReference type="EMBL" id="BQYH01000005">
    <property type="protein sequence ID" value="GKU71511.1"/>
    <property type="molecule type" value="Genomic_DNA"/>
</dbReference>